<keyword evidence="8 11" id="KW-0808">Transferase</keyword>
<comment type="subcellular location">
    <subcellularLocation>
        <location evidence="2 11">Cytoplasm</location>
    </subcellularLocation>
</comment>
<feature type="binding site" evidence="11">
    <location>
        <begin position="267"/>
        <end position="269"/>
    </location>
    <ligand>
        <name>(6S)-5,6,7,8-tetrahydrofolate</name>
        <dbReference type="ChEBI" id="CHEBI:57453"/>
    </ligand>
</feature>
<comment type="pathway">
    <text evidence="11">Amino-acid biosynthesis; glycine biosynthesis; glycine from L-serine: step 1/1.</text>
</comment>
<accession>A0A840V5P8</accession>
<dbReference type="InterPro" id="IPR015422">
    <property type="entry name" value="PyrdxlP-dep_Trfase_small"/>
</dbReference>
<comment type="cofactor">
    <cofactor evidence="1 11">
        <name>pyridoxal 5'-phosphate</name>
        <dbReference type="ChEBI" id="CHEBI:597326"/>
    </cofactor>
</comment>
<dbReference type="InterPro" id="IPR003500">
    <property type="entry name" value="RpiB_LacA_LacB"/>
</dbReference>
<dbReference type="UniPathway" id="UPA00193"/>
<name>A0A840V5P8_9BACT</name>
<dbReference type="InterPro" id="IPR036569">
    <property type="entry name" value="RpiB_LacA_LacB_sf"/>
</dbReference>
<dbReference type="Pfam" id="PF02502">
    <property type="entry name" value="LacAB_rpiB"/>
    <property type="match status" value="1"/>
</dbReference>
<evidence type="ECO:0000256" key="2">
    <source>
        <dbReference type="ARBA" id="ARBA00004496"/>
    </source>
</evidence>
<keyword evidence="11" id="KW-0028">Amino-acid biosynthesis</keyword>
<dbReference type="GO" id="GO:0005975">
    <property type="term" value="P:carbohydrate metabolic process"/>
    <property type="evidence" value="ECO:0007669"/>
    <property type="project" value="InterPro"/>
</dbReference>
<dbReference type="CDD" id="cd00378">
    <property type="entry name" value="SHMT"/>
    <property type="match status" value="1"/>
</dbReference>
<keyword evidence="6 11" id="KW-0963">Cytoplasm</keyword>
<dbReference type="PANTHER" id="PTHR11680">
    <property type="entry name" value="SERINE HYDROXYMETHYLTRANSFERASE"/>
    <property type="match status" value="1"/>
</dbReference>
<evidence type="ECO:0000259" key="12">
    <source>
        <dbReference type="Pfam" id="PF00464"/>
    </source>
</evidence>
<comment type="pathway">
    <text evidence="11">One-carbon metabolism; tetrahydrofolate interconversion.</text>
</comment>
<dbReference type="NCBIfam" id="TIGR00689">
    <property type="entry name" value="rpiB_lacA_lacB"/>
    <property type="match status" value="1"/>
</dbReference>
<evidence type="ECO:0000256" key="9">
    <source>
        <dbReference type="ARBA" id="ARBA00022898"/>
    </source>
</evidence>
<dbReference type="AlphaFoldDB" id="A0A840V5P8"/>
<feature type="modified residue" description="N6-(pyridoxal phosphate)lysine" evidence="11">
    <location>
        <position position="372"/>
    </location>
</feature>
<dbReference type="NCBIfam" id="NF000586">
    <property type="entry name" value="PRK00011.1"/>
    <property type="match status" value="1"/>
</dbReference>
<sequence>MSVKTMKIAVGADHGGVELKEALVAHLQAQGYEVTDFGTHGTESVDYSDFANLVGRAVSDFTHDRGILCCTSGVGVCMTANRFEHVQAANVRTVEETVITRQHNDANVLCLGGKVVDAETGKAMVDAFLSTEFEGGRHERRVCKASGSRLAENDPDLYAAIVAEEKRQRFNIELIASENFASPAVMEAQGSVLTNKYAEGYPGKRWYGGCENVDVVESLAIERAKELFGAEHANVQAHSGSQANTAVYFSVLKPGDKILTMDLAHGGHLTHGHKANFSGRFYEVTHYGVSEQDERIDYDHLAELAREVKPALITCGASAYSRVIDFERISQIAREVGAYLFVDMAHIAGLVAAGVHPNPVPHADFVTSTTHKSLRGPRGGIILCKEEFAKKIDAQVFPGIQGGPLMHVIAAKAACFGEALKPEFKSYQEQVVKNSQAMAARLTEHGYRIVSGGSDNHVMMVDLRAKGLNGAEASHALDEAGITVNKNSIPFDTGTPMKPSGIRVGTPAVTTRGMKEADIEKVADFIHEALQNVGDESALHALRDRVHDFMRAFPMPW</sequence>
<dbReference type="UniPathway" id="UPA00288">
    <property type="reaction ID" value="UER01023"/>
</dbReference>
<evidence type="ECO:0000313" key="13">
    <source>
        <dbReference type="EMBL" id="MBB5353345.1"/>
    </source>
</evidence>
<feature type="binding site" evidence="11">
    <location>
        <position position="386"/>
    </location>
    <ligand>
        <name>(6S)-5,6,7,8-tetrahydrofolate</name>
        <dbReference type="ChEBI" id="CHEBI:57453"/>
    </ligand>
</feature>
<evidence type="ECO:0000256" key="5">
    <source>
        <dbReference type="ARBA" id="ARBA00011738"/>
    </source>
</evidence>
<evidence type="ECO:0000313" key="14">
    <source>
        <dbReference type="Proteomes" id="UP000557717"/>
    </source>
</evidence>
<dbReference type="InterPro" id="IPR004785">
    <property type="entry name" value="RpiB"/>
</dbReference>
<evidence type="ECO:0000256" key="6">
    <source>
        <dbReference type="ARBA" id="ARBA00022490"/>
    </source>
</evidence>
<keyword evidence="14" id="KW-1185">Reference proteome</keyword>
<dbReference type="NCBIfam" id="NF004051">
    <property type="entry name" value="PRK05571.1"/>
    <property type="match status" value="1"/>
</dbReference>
<dbReference type="Gene3D" id="3.40.1400.10">
    <property type="entry name" value="Sugar-phosphate isomerase, RpiB/LacA/LacB"/>
    <property type="match status" value="1"/>
</dbReference>
<evidence type="ECO:0000256" key="11">
    <source>
        <dbReference type="HAMAP-Rule" id="MF_00051"/>
    </source>
</evidence>
<dbReference type="GO" id="GO:0019264">
    <property type="term" value="P:glycine biosynthetic process from serine"/>
    <property type="evidence" value="ECO:0007669"/>
    <property type="project" value="UniProtKB-UniRule"/>
</dbReference>
<dbReference type="Gene3D" id="3.90.1150.10">
    <property type="entry name" value="Aspartate Aminotransferase, domain 1"/>
    <property type="match status" value="1"/>
</dbReference>
<protein>
    <recommendedName>
        <fullName evidence="11">Serine hydroxymethyltransferase</fullName>
        <shortName evidence="11">SHMT</shortName>
        <shortName evidence="11">Serine methylase</shortName>
        <ecNumber evidence="11">2.1.2.1</ecNumber>
    </recommendedName>
</protein>
<dbReference type="GO" id="GO:0016861">
    <property type="term" value="F:intramolecular oxidoreductase activity, interconverting aldoses and ketoses"/>
    <property type="evidence" value="ECO:0007669"/>
    <property type="project" value="UniProtKB-ARBA"/>
</dbReference>
<proteinExistence type="inferred from homology"/>
<evidence type="ECO:0000256" key="3">
    <source>
        <dbReference type="ARBA" id="ARBA00006376"/>
    </source>
</evidence>
<dbReference type="SUPFAM" id="SSF89623">
    <property type="entry name" value="Ribose/Galactose isomerase RpiB/AlsB"/>
    <property type="match status" value="1"/>
</dbReference>
<dbReference type="GO" id="GO:0035999">
    <property type="term" value="P:tetrahydrofolate interconversion"/>
    <property type="evidence" value="ECO:0007669"/>
    <property type="project" value="UniProtKB-UniRule"/>
</dbReference>
<comment type="caution">
    <text evidence="13">The sequence shown here is derived from an EMBL/GenBank/DDBJ whole genome shotgun (WGS) entry which is preliminary data.</text>
</comment>
<dbReference type="InterPro" id="IPR001085">
    <property type="entry name" value="Ser_HO-MeTrfase"/>
</dbReference>
<evidence type="ECO:0000256" key="7">
    <source>
        <dbReference type="ARBA" id="ARBA00022563"/>
    </source>
</evidence>
<reference evidence="13 14" key="1">
    <citation type="submission" date="2020-08" db="EMBL/GenBank/DDBJ databases">
        <title>Genomic Encyclopedia of Type Strains, Phase IV (KMG-IV): sequencing the most valuable type-strain genomes for metagenomic binning, comparative biology and taxonomic classification.</title>
        <authorList>
            <person name="Goeker M."/>
        </authorList>
    </citation>
    <scope>NUCLEOTIDE SEQUENCE [LARGE SCALE GENOMIC DNA]</scope>
    <source>
        <strain evidence="13 14">YC6886</strain>
    </source>
</reference>
<dbReference type="GO" id="GO:0004372">
    <property type="term" value="F:glycine hydroxymethyltransferase activity"/>
    <property type="evidence" value="ECO:0007669"/>
    <property type="project" value="UniProtKB-UniRule"/>
</dbReference>
<dbReference type="InterPro" id="IPR039429">
    <property type="entry name" value="SHMT-like_dom"/>
</dbReference>
<dbReference type="GO" id="GO:0008168">
    <property type="term" value="F:methyltransferase activity"/>
    <property type="evidence" value="ECO:0007669"/>
    <property type="project" value="UniProtKB-KW"/>
</dbReference>
<dbReference type="Proteomes" id="UP000557717">
    <property type="component" value="Unassembled WGS sequence"/>
</dbReference>
<keyword evidence="10" id="KW-0413">Isomerase</keyword>
<keyword evidence="9 11" id="KW-0663">Pyridoxal phosphate</keyword>
<comment type="subunit">
    <text evidence="5 11">Homodimer.</text>
</comment>
<dbReference type="NCBIfam" id="TIGR01120">
    <property type="entry name" value="rpiB"/>
    <property type="match status" value="1"/>
</dbReference>
<dbReference type="GO" id="GO:0030170">
    <property type="term" value="F:pyridoxal phosphate binding"/>
    <property type="evidence" value="ECO:0007669"/>
    <property type="project" value="UniProtKB-UniRule"/>
</dbReference>
<comment type="catalytic activity">
    <reaction evidence="11">
        <text>(6R)-5,10-methylene-5,6,7,8-tetrahydrofolate + glycine + H2O = (6S)-5,6,7,8-tetrahydrofolate + L-serine</text>
        <dbReference type="Rhea" id="RHEA:15481"/>
        <dbReference type="ChEBI" id="CHEBI:15377"/>
        <dbReference type="ChEBI" id="CHEBI:15636"/>
        <dbReference type="ChEBI" id="CHEBI:33384"/>
        <dbReference type="ChEBI" id="CHEBI:57305"/>
        <dbReference type="ChEBI" id="CHEBI:57453"/>
        <dbReference type="EC" id="2.1.2.1"/>
    </reaction>
</comment>
<dbReference type="InterPro" id="IPR049943">
    <property type="entry name" value="Ser_HO-MeTrfase-like"/>
</dbReference>
<dbReference type="Pfam" id="PF00464">
    <property type="entry name" value="SHMT"/>
    <property type="match status" value="1"/>
</dbReference>
<dbReference type="PANTHER" id="PTHR11680:SF35">
    <property type="entry name" value="SERINE HYDROXYMETHYLTRANSFERASE 1"/>
    <property type="match status" value="1"/>
</dbReference>
<feature type="binding site" evidence="11">
    <location>
        <position position="263"/>
    </location>
    <ligand>
        <name>(6S)-5,6,7,8-tetrahydrofolate</name>
        <dbReference type="ChEBI" id="CHEBI:57453"/>
    </ligand>
</feature>
<comment type="caution">
    <text evidence="11">Lacks conserved residue(s) required for the propagation of feature annotation.</text>
</comment>
<keyword evidence="7 11" id="KW-0554">One-carbon metabolism</keyword>
<dbReference type="InterPro" id="IPR015424">
    <property type="entry name" value="PyrdxlP-dep_Trfase"/>
</dbReference>
<dbReference type="GO" id="GO:0032259">
    <property type="term" value="P:methylation"/>
    <property type="evidence" value="ECO:0007669"/>
    <property type="project" value="UniProtKB-KW"/>
</dbReference>
<dbReference type="FunFam" id="3.40.640.10:FF:000001">
    <property type="entry name" value="Serine hydroxymethyltransferase"/>
    <property type="match status" value="1"/>
</dbReference>
<dbReference type="HAMAP" id="MF_00051">
    <property type="entry name" value="SHMT"/>
    <property type="match status" value="1"/>
</dbReference>
<evidence type="ECO:0000256" key="10">
    <source>
        <dbReference type="ARBA" id="ARBA00023235"/>
    </source>
</evidence>
<keyword evidence="13" id="KW-0489">Methyltransferase</keyword>
<comment type="similarity">
    <text evidence="3 11">Belongs to the SHMT family.</text>
</comment>
<dbReference type="InterPro" id="IPR019798">
    <property type="entry name" value="Ser_HO-MeTrfase_PLP_BS"/>
</dbReference>
<dbReference type="SUPFAM" id="SSF53383">
    <property type="entry name" value="PLP-dependent transferases"/>
    <property type="match status" value="1"/>
</dbReference>
<evidence type="ECO:0000256" key="1">
    <source>
        <dbReference type="ARBA" id="ARBA00001933"/>
    </source>
</evidence>
<feature type="domain" description="Serine hydroxymethyltransferase-like" evidence="12">
    <location>
        <begin position="150"/>
        <end position="526"/>
    </location>
</feature>
<evidence type="ECO:0000256" key="8">
    <source>
        <dbReference type="ARBA" id="ARBA00022679"/>
    </source>
</evidence>
<comment type="similarity">
    <text evidence="4">Belongs to the LacAB/RpiB family.</text>
</comment>
<dbReference type="EC" id="2.1.2.1" evidence="11"/>
<organism evidence="13 14">
    <name type="scientific">Haloferula luteola</name>
    <dbReference type="NCBI Taxonomy" id="595692"/>
    <lineage>
        <taxon>Bacteria</taxon>
        <taxon>Pseudomonadati</taxon>
        <taxon>Verrucomicrobiota</taxon>
        <taxon>Verrucomicrobiia</taxon>
        <taxon>Verrucomicrobiales</taxon>
        <taxon>Verrucomicrobiaceae</taxon>
        <taxon>Haloferula</taxon>
    </lineage>
</organism>
<dbReference type="InterPro" id="IPR015421">
    <property type="entry name" value="PyrdxlP-dep_Trfase_major"/>
</dbReference>
<feature type="site" description="Plays an important role in substrate specificity" evidence="11">
    <location>
        <position position="371"/>
    </location>
</feature>
<dbReference type="GO" id="GO:0005829">
    <property type="term" value="C:cytosol"/>
    <property type="evidence" value="ECO:0007669"/>
    <property type="project" value="TreeGrafter"/>
</dbReference>
<gene>
    <name evidence="11" type="primary">glyA</name>
    <name evidence="13" type="ORF">HNR46_003601</name>
</gene>
<evidence type="ECO:0000256" key="4">
    <source>
        <dbReference type="ARBA" id="ARBA00008754"/>
    </source>
</evidence>
<dbReference type="Gene3D" id="3.40.640.10">
    <property type="entry name" value="Type I PLP-dependent aspartate aminotransferase-like (Major domain)"/>
    <property type="match status" value="1"/>
</dbReference>
<comment type="function">
    <text evidence="11">Catalyzes the reversible interconversion of serine and glycine with tetrahydrofolate (THF) serving as the one-carbon carrier. This reaction serves as the major source of one-carbon groups required for the biosynthesis of purines, thymidylate, methionine, and other important biomolecules. Also exhibits THF-independent aldolase activity toward beta-hydroxyamino acids, producing glycine and aldehydes, via a retro-aldol mechanism.</text>
</comment>
<dbReference type="PROSITE" id="PS00096">
    <property type="entry name" value="SHMT"/>
    <property type="match status" value="1"/>
</dbReference>
<dbReference type="EMBL" id="JACHFD010000024">
    <property type="protein sequence ID" value="MBB5353345.1"/>
    <property type="molecule type" value="Genomic_DNA"/>
</dbReference>